<reference evidence="2 3" key="1">
    <citation type="submission" date="2020-08" db="EMBL/GenBank/DDBJ databases">
        <title>Sequencing the genomes of 1000 actinobacteria strains.</title>
        <authorList>
            <person name="Klenk H.-P."/>
        </authorList>
    </citation>
    <scope>NUCLEOTIDE SEQUENCE [LARGE SCALE GENOMIC DNA]</scope>
    <source>
        <strain evidence="2 3">DSM 43851</strain>
    </source>
</reference>
<keyword evidence="3" id="KW-1185">Reference proteome</keyword>
<dbReference type="AlphaFoldDB" id="A0A7W9KQ50"/>
<dbReference type="SUPFAM" id="SSF50998">
    <property type="entry name" value="Quinoprotein alcohol dehydrogenase-like"/>
    <property type="match status" value="1"/>
</dbReference>
<protein>
    <recommendedName>
        <fullName evidence="1">Pyrrolo-quinoline quinone repeat domain-containing protein</fullName>
    </recommendedName>
</protein>
<dbReference type="EMBL" id="JACHIR010000001">
    <property type="protein sequence ID" value="MBB5895909.1"/>
    <property type="molecule type" value="Genomic_DNA"/>
</dbReference>
<evidence type="ECO:0000313" key="2">
    <source>
        <dbReference type="EMBL" id="MBB5895909.1"/>
    </source>
</evidence>
<gene>
    <name evidence="2" type="ORF">BJ998_007105</name>
</gene>
<sequence length="492" mass="53302">MPQPLAVHRVLGDRPFAEVGEPRAVAVDEERGLIAIGGHVGWLHWAGAATATDGWMPHVLGIYDRSDLRCRTLLRTRWPIRSVDFHPRQPLLAIGTGSYDGGWIFHGELLLLHLDSGEVVSALADSREVRAVKWRTWRHGRVLDLALAPPTEFEFGNEAMVIGYDAMVTRDDWLAVRDGEIGHDELDGPLRDSDIVKPAQARADVEALSTAWSYRGPVWGVERLRDGHVLATMDGVRLESWRSDGELDWSTADRGGHQLVVAPDQESALAGDLEVTRYSLRDGKVLETLDSDGVITARADGAFALRPPHPLPPALGPRHADSALTTVFGPDRAEVGHVVLGGFGSTTHFFPVRHASALYFLRGSGQVVSVGDDLVVRPLFDQAAAGPAVEVGDSLVCSGPRVSRRRLPDGEILWRLAVEHPVTALEIDAGGSILYIALNSGRLLGIDVHTGSVLWQQELSIHGQPTVGLSLASAEPGRLLIGTVDGRILDCH</sequence>
<evidence type="ECO:0000259" key="1">
    <source>
        <dbReference type="Pfam" id="PF13360"/>
    </source>
</evidence>
<dbReference type="Proteomes" id="UP000585638">
    <property type="component" value="Unassembled WGS sequence"/>
</dbReference>
<comment type="caution">
    <text evidence="2">The sequence shown here is derived from an EMBL/GenBank/DDBJ whole genome shotgun (WGS) entry which is preliminary data.</text>
</comment>
<dbReference type="InterPro" id="IPR011047">
    <property type="entry name" value="Quinoprotein_ADH-like_sf"/>
</dbReference>
<dbReference type="Pfam" id="PF13360">
    <property type="entry name" value="PQQ_2"/>
    <property type="match status" value="1"/>
</dbReference>
<dbReference type="Gene3D" id="2.130.10.10">
    <property type="entry name" value="YVTN repeat-like/Quinoprotein amine dehydrogenase"/>
    <property type="match status" value="1"/>
</dbReference>
<evidence type="ECO:0000313" key="3">
    <source>
        <dbReference type="Proteomes" id="UP000585638"/>
    </source>
</evidence>
<dbReference type="InterPro" id="IPR015943">
    <property type="entry name" value="WD40/YVTN_repeat-like_dom_sf"/>
</dbReference>
<dbReference type="InterPro" id="IPR002372">
    <property type="entry name" value="PQQ_rpt_dom"/>
</dbReference>
<organism evidence="2 3">
    <name type="scientific">Kutzneria kofuensis</name>
    <dbReference type="NCBI Taxonomy" id="103725"/>
    <lineage>
        <taxon>Bacteria</taxon>
        <taxon>Bacillati</taxon>
        <taxon>Actinomycetota</taxon>
        <taxon>Actinomycetes</taxon>
        <taxon>Pseudonocardiales</taxon>
        <taxon>Pseudonocardiaceae</taxon>
        <taxon>Kutzneria</taxon>
    </lineage>
</organism>
<feature type="domain" description="Pyrrolo-quinoline quinone repeat" evidence="1">
    <location>
        <begin position="399"/>
        <end position="460"/>
    </location>
</feature>
<accession>A0A7W9KQ50</accession>
<dbReference type="RefSeq" id="WP_184867640.1">
    <property type="nucleotide sequence ID" value="NZ_BAAAWY010000086.1"/>
</dbReference>
<proteinExistence type="predicted"/>
<name>A0A7W9KQ50_9PSEU</name>